<gene>
    <name evidence="13" type="primary">LOC118424476</name>
</gene>
<dbReference type="PANTHER" id="PTHR24369">
    <property type="entry name" value="ANTIGEN BSP, PUTATIVE-RELATED"/>
    <property type="match status" value="1"/>
</dbReference>
<dbReference type="SMART" id="SM00369">
    <property type="entry name" value="LRR_TYP"/>
    <property type="match status" value="14"/>
</dbReference>
<dbReference type="PROSITE" id="PS51450">
    <property type="entry name" value="LRR"/>
    <property type="match status" value="2"/>
</dbReference>
<dbReference type="PROSITE" id="PS50835">
    <property type="entry name" value="IG_LIKE"/>
    <property type="match status" value="1"/>
</dbReference>
<keyword evidence="4" id="KW-0732">Signal</keyword>
<feature type="domain" description="Ig-like" evidence="11">
    <location>
        <begin position="649"/>
        <end position="741"/>
    </location>
</feature>
<proteinExistence type="predicted"/>
<dbReference type="SMART" id="SM00408">
    <property type="entry name" value="IGc2"/>
    <property type="match status" value="1"/>
</dbReference>
<dbReference type="Pfam" id="PF13855">
    <property type="entry name" value="LRR_8"/>
    <property type="match status" value="4"/>
</dbReference>
<dbReference type="GO" id="GO:0005886">
    <property type="term" value="C:plasma membrane"/>
    <property type="evidence" value="ECO:0000318"/>
    <property type="project" value="GO_Central"/>
</dbReference>
<dbReference type="PANTHER" id="PTHR24369:SF210">
    <property type="entry name" value="CHAOPTIN-RELATED"/>
    <property type="match status" value="1"/>
</dbReference>
<dbReference type="InterPro" id="IPR036179">
    <property type="entry name" value="Ig-like_dom_sf"/>
</dbReference>
<evidence type="ECO:0000256" key="8">
    <source>
        <dbReference type="ARBA" id="ARBA00023157"/>
    </source>
</evidence>
<dbReference type="Proteomes" id="UP000001554">
    <property type="component" value="Chromosome 10"/>
</dbReference>
<dbReference type="Pfam" id="PF13306">
    <property type="entry name" value="LRR_5"/>
    <property type="match status" value="1"/>
</dbReference>
<evidence type="ECO:0000256" key="3">
    <source>
        <dbReference type="ARBA" id="ARBA00022692"/>
    </source>
</evidence>
<dbReference type="Gene3D" id="2.60.40.10">
    <property type="entry name" value="Immunoglobulins"/>
    <property type="match status" value="1"/>
</dbReference>
<dbReference type="SMART" id="SM00082">
    <property type="entry name" value="LRRCT"/>
    <property type="match status" value="1"/>
</dbReference>
<evidence type="ECO:0000256" key="6">
    <source>
        <dbReference type="ARBA" id="ARBA00022989"/>
    </source>
</evidence>
<dbReference type="GeneID" id="118424476"/>
<evidence type="ECO:0000313" key="13">
    <source>
        <dbReference type="RefSeq" id="XP_035688938.1"/>
    </source>
</evidence>
<feature type="transmembrane region" description="Helical" evidence="10">
    <location>
        <begin position="6"/>
        <end position="33"/>
    </location>
</feature>
<evidence type="ECO:0000259" key="11">
    <source>
        <dbReference type="PROSITE" id="PS50835"/>
    </source>
</evidence>
<dbReference type="FunFam" id="3.80.10.10:FF:001399">
    <property type="entry name" value="Uncharacterized protein"/>
    <property type="match status" value="1"/>
</dbReference>
<accession>A0A9J7LUR5</accession>
<keyword evidence="3 10" id="KW-0812">Transmembrane</keyword>
<dbReference type="Gene3D" id="3.80.10.10">
    <property type="entry name" value="Ribonuclease Inhibitor"/>
    <property type="match status" value="4"/>
</dbReference>
<protein>
    <submittedName>
        <fullName evidence="13">Carboxypeptidase N subunit 2-like isoform X1</fullName>
    </submittedName>
</protein>
<dbReference type="FunFam" id="3.80.10.10:FF:000770">
    <property type="entry name" value="Uncharacterized protein"/>
    <property type="match status" value="1"/>
</dbReference>
<reference evidence="13" key="2">
    <citation type="submission" date="2025-08" db="UniProtKB">
        <authorList>
            <consortium name="RefSeq"/>
        </authorList>
    </citation>
    <scope>IDENTIFICATION</scope>
    <source>
        <strain evidence="13">S238N-H82</strain>
        <tissue evidence="13">Testes</tissue>
    </source>
</reference>
<keyword evidence="7 10" id="KW-0472">Membrane</keyword>
<dbReference type="InterPro" id="IPR013098">
    <property type="entry name" value="Ig_I-set"/>
</dbReference>
<organism evidence="12 13">
    <name type="scientific">Branchiostoma floridae</name>
    <name type="common">Florida lancelet</name>
    <name type="synonym">Amphioxus</name>
    <dbReference type="NCBI Taxonomy" id="7739"/>
    <lineage>
        <taxon>Eukaryota</taxon>
        <taxon>Metazoa</taxon>
        <taxon>Chordata</taxon>
        <taxon>Cephalochordata</taxon>
        <taxon>Leptocardii</taxon>
        <taxon>Amphioxiformes</taxon>
        <taxon>Branchiostomatidae</taxon>
        <taxon>Branchiostoma</taxon>
    </lineage>
</organism>
<dbReference type="InterPro" id="IPR003599">
    <property type="entry name" value="Ig_sub"/>
</dbReference>
<dbReference type="SMART" id="SM00365">
    <property type="entry name" value="LRR_SD22"/>
    <property type="match status" value="4"/>
</dbReference>
<dbReference type="InterPro" id="IPR026906">
    <property type="entry name" value="LRR_5"/>
</dbReference>
<dbReference type="InterPro" id="IPR032675">
    <property type="entry name" value="LRR_dom_sf"/>
</dbReference>
<keyword evidence="8" id="KW-1015">Disulfide bond</keyword>
<comment type="subcellular location">
    <subcellularLocation>
        <location evidence="1">Membrane</location>
        <topology evidence="1">Single-pass membrane protein</topology>
    </subcellularLocation>
</comment>
<evidence type="ECO:0000256" key="7">
    <source>
        <dbReference type="ARBA" id="ARBA00023136"/>
    </source>
</evidence>
<dbReference type="KEGG" id="bfo:118424476"/>
<feature type="transmembrane region" description="Helical" evidence="10">
    <location>
        <begin position="45"/>
        <end position="67"/>
    </location>
</feature>
<dbReference type="InterPro" id="IPR013783">
    <property type="entry name" value="Ig-like_fold"/>
</dbReference>
<dbReference type="SUPFAM" id="SSF52058">
    <property type="entry name" value="L domain-like"/>
    <property type="match status" value="2"/>
</dbReference>
<dbReference type="InterPro" id="IPR001611">
    <property type="entry name" value="Leu-rich_rpt"/>
</dbReference>
<sequence>MLTTNYFTFCVFCCLLYILLFVPISYPAGVPVWKCDHSLNRSLCLLFAQDMALLIVVLMCVVCVVSGRDQCPRNCYCGELGPHGVICTGGITDIPKNVPADTVYLVVEYTNISVIPTGVFNNLHKLTGLLLDGNQLTSIESGAFDGLTNMSLLSLSSNPGLSLTKVDPSILKDIKNLTSFLAKENKLGIIPTNFFAENKMLREVYLKSAGLTKLQTASFSNLKNLVIVDVSKNEIDNIGANIFTGSLKIQTLNLSNSQIKSIEPRAFETQEEMRFLMLDHNMLVSVRSALLGLRNLLTLALNDNEIVSLNKDDFKELVMLNSLDLSNNELQNTGDALANLQSLGSLTLNNNRLTKLSFKGMPLLTDISVSNNLLQSIPERLDVITHARILDISNNPIQSLPGGQFASLKSLLKLDISNISAIQDGGLAPDALTGLHSLVELRVERNELSKVPSLALSAVKQIEILSLSHNKIQTLDENDFVSVSNISNLQLANNMLAKVPEKALRPFTNLTQLDLSGNPLVHISGWSFGNSTTLSSLRLSNAKLSVIDPAAFHGLKGVHSIDVTNNNLTWLPGDLLKYDRAFPFYLYADQGNPWYCDCQMKPFSQAVNVPGQSVITNIHCSGPEKFKGQNLGDIPLANLTCDCEHQEAPSVDTSGSDNKTTVGHTAKLKCKVSGCPTAHLFWTTPRGFVISPHLTKYTGYDVQDDGTLVIMAAVAEDAGNYTCTAANYLGKAEQSHKLKLDIIET</sequence>
<dbReference type="GO" id="GO:0051965">
    <property type="term" value="P:positive regulation of synapse assembly"/>
    <property type="evidence" value="ECO:0000318"/>
    <property type="project" value="GO_Central"/>
</dbReference>
<dbReference type="FunFam" id="2.60.40.10:FF:001694">
    <property type="entry name" value="Basement membrane proteoglycan"/>
    <property type="match status" value="1"/>
</dbReference>
<dbReference type="GO" id="GO:0038023">
    <property type="term" value="F:signaling receptor activity"/>
    <property type="evidence" value="ECO:0000318"/>
    <property type="project" value="GO_Central"/>
</dbReference>
<dbReference type="InterPro" id="IPR007110">
    <property type="entry name" value="Ig-like_dom"/>
</dbReference>
<keyword evidence="12" id="KW-1185">Reference proteome</keyword>
<dbReference type="AlphaFoldDB" id="A0A9J7LUR5"/>
<evidence type="ECO:0000256" key="2">
    <source>
        <dbReference type="ARBA" id="ARBA00022614"/>
    </source>
</evidence>
<dbReference type="SMART" id="SM00364">
    <property type="entry name" value="LRR_BAC"/>
    <property type="match status" value="4"/>
</dbReference>
<evidence type="ECO:0000256" key="1">
    <source>
        <dbReference type="ARBA" id="ARBA00004167"/>
    </source>
</evidence>
<dbReference type="OrthoDB" id="1099686at2759"/>
<dbReference type="InterPro" id="IPR000483">
    <property type="entry name" value="Cys-rich_flank_reg_C"/>
</dbReference>
<evidence type="ECO:0000256" key="4">
    <source>
        <dbReference type="ARBA" id="ARBA00022729"/>
    </source>
</evidence>
<evidence type="ECO:0000256" key="10">
    <source>
        <dbReference type="SAM" id="Phobius"/>
    </source>
</evidence>
<reference evidence="12" key="1">
    <citation type="journal article" date="2020" name="Nat. Ecol. Evol.">
        <title>Deeply conserved synteny resolves early events in vertebrate evolution.</title>
        <authorList>
            <person name="Simakov O."/>
            <person name="Marletaz F."/>
            <person name="Yue J.X."/>
            <person name="O'Connell B."/>
            <person name="Jenkins J."/>
            <person name="Brandt A."/>
            <person name="Calef R."/>
            <person name="Tung C.H."/>
            <person name="Huang T.K."/>
            <person name="Schmutz J."/>
            <person name="Satoh N."/>
            <person name="Yu J.K."/>
            <person name="Putnam N.H."/>
            <person name="Green R.E."/>
            <person name="Rokhsar D.S."/>
        </authorList>
    </citation>
    <scope>NUCLEOTIDE SEQUENCE [LARGE SCALE GENOMIC DNA]</scope>
    <source>
        <strain evidence="12">S238N-H82</strain>
    </source>
</reference>
<name>A0A9J7LUR5_BRAFL</name>
<dbReference type="SUPFAM" id="SSF48726">
    <property type="entry name" value="Immunoglobulin"/>
    <property type="match status" value="1"/>
</dbReference>
<keyword evidence="9" id="KW-0325">Glycoprotein</keyword>
<dbReference type="InterPro" id="IPR003598">
    <property type="entry name" value="Ig_sub2"/>
</dbReference>
<keyword evidence="5" id="KW-0677">Repeat</keyword>
<dbReference type="RefSeq" id="XP_035688938.1">
    <property type="nucleotide sequence ID" value="XM_035833045.1"/>
</dbReference>
<dbReference type="InterPro" id="IPR050541">
    <property type="entry name" value="LRR_TM_domain-containing"/>
</dbReference>
<dbReference type="CDD" id="cd00096">
    <property type="entry name" value="Ig"/>
    <property type="match status" value="1"/>
</dbReference>
<evidence type="ECO:0000256" key="9">
    <source>
        <dbReference type="ARBA" id="ARBA00023180"/>
    </source>
</evidence>
<evidence type="ECO:0000256" key="5">
    <source>
        <dbReference type="ARBA" id="ARBA00022737"/>
    </source>
</evidence>
<evidence type="ECO:0000313" key="12">
    <source>
        <dbReference type="Proteomes" id="UP000001554"/>
    </source>
</evidence>
<keyword evidence="6 10" id="KW-1133">Transmembrane helix</keyword>
<dbReference type="SMART" id="SM00409">
    <property type="entry name" value="IG"/>
    <property type="match status" value="1"/>
</dbReference>
<dbReference type="OMA" id="TVCSEYN"/>
<keyword evidence="2" id="KW-0433">Leucine-rich repeat</keyword>
<dbReference type="Pfam" id="PF07679">
    <property type="entry name" value="I-set"/>
    <property type="match status" value="1"/>
</dbReference>
<dbReference type="InterPro" id="IPR003591">
    <property type="entry name" value="Leu-rich_rpt_typical-subtyp"/>
</dbReference>